<keyword evidence="3" id="KW-1185">Reference proteome</keyword>
<dbReference type="OrthoDB" id="10508844at2759"/>
<reference evidence="4" key="1">
    <citation type="submission" date="2016-06" db="UniProtKB">
        <authorList>
            <consortium name="WormBaseParasite"/>
        </authorList>
    </citation>
    <scope>IDENTIFICATION</scope>
</reference>
<dbReference type="AlphaFoldDB" id="A0A183SDQ6"/>
<organism evidence="4">
    <name type="scientific">Schistocephalus solidus</name>
    <name type="common">Tapeworm</name>
    <dbReference type="NCBI Taxonomy" id="70667"/>
    <lineage>
        <taxon>Eukaryota</taxon>
        <taxon>Metazoa</taxon>
        <taxon>Spiralia</taxon>
        <taxon>Lophotrochozoa</taxon>
        <taxon>Platyhelminthes</taxon>
        <taxon>Cestoda</taxon>
        <taxon>Eucestoda</taxon>
        <taxon>Diphyllobothriidea</taxon>
        <taxon>Diphyllobothriidae</taxon>
        <taxon>Schistocephalus</taxon>
    </lineage>
</organism>
<feature type="compositionally biased region" description="Basic and acidic residues" evidence="1">
    <location>
        <begin position="26"/>
        <end position="35"/>
    </location>
</feature>
<proteinExistence type="predicted"/>
<name>A0A183SDQ6_SCHSO</name>
<evidence type="ECO:0000313" key="3">
    <source>
        <dbReference type="Proteomes" id="UP000275846"/>
    </source>
</evidence>
<feature type="compositionally biased region" description="Polar residues" evidence="1">
    <location>
        <begin position="39"/>
        <end position="63"/>
    </location>
</feature>
<accession>A0A183SDQ6</accession>
<evidence type="ECO:0000313" key="2">
    <source>
        <dbReference type="EMBL" id="VDL88739.1"/>
    </source>
</evidence>
<evidence type="ECO:0000256" key="1">
    <source>
        <dbReference type="SAM" id="MobiDB-lite"/>
    </source>
</evidence>
<reference evidence="2 3" key="2">
    <citation type="submission" date="2018-11" db="EMBL/GenBank/DDBJ databases">
        <authorList>
            <consortium name="Pathogen Informatics"/>
        </authorList>
    </citation>
    <scope>NUCLEOTIDE SEQUENCE [LARGE SCALE GENOMIC DNA]</scope>
    <source>
        <strain evidence="2 3">NST_G2</strain>
    </source>
</reference>
<gene>
    <name evidence="2" type="ORF">SSLN_LOCUS2354</name>
</gene>
<feature type="compositionally biased region" description="Polar residues" evidence="1">
    <location>
        <begin position="76"/>
        <end position="105"/>
    </location>
</feature>
<dbReference type="EMBL" id="UYSU01032231">
    <property type="protein sequence ID" value="VDL88739.1"/>
    <property type="molecule type" value="Genomic_DNA"/>
</dbReference>
<feature type="region of interest" description="Disordered" evidence="1">
    <location>
        <begin position="26"/>
        <end position="106"/>
    </location>
</feature>
<protein>
    <submittedName>
        <fullName evidence="4">Ras-specific guanine nucleotide-releasing factor RalGPS1</fullName>
    </submittedName>
</protein>
<dbReference type="Proteomes" id="UP000275846">
    <property type="component" value="Unassembled WGS sequence"/>
</dbReference>
<sequence length="121" mass="13329">METLKDYCVLQFQAIIVEHATKRLMESRSREDAEIGLRPQTSEAVPSDPTSPYASSNIVTYESPNVAHEDDYSPQPHLSESSVLQQIPSTSFPSNQPLPSTSQPPSFKYAQISCISSTPLS</sequence>
<dbReference type="WBParaSite" id="SSLN_0000242401-mRNA-1">
    <property type="protein sequence ID" value="SSLN_0000242401-mRNA-1"/>
    <property type="gene ID" value="SSLN_0000242401"/>
</dbReference>
<evidence type="ECO:0000313" key="4">
    <source>
        <dbReference type="WBParaSite" id="SSLN_0000242401-mRNA-1"/>
    </source>
</evidence>